<dbReference type="Proteomes" id="UP000616346">
    <property type="component" value="Unassembled WGS sequence"/>
</dbReference>
<evidence type="ECO:0000313" key="2">
    <source>
        <dbReference type="EMBL" id="MBD8001329.1"/>
    </source>
</evidence>
<keyword evidence="1" id="KW-0472">Membrane</keyword>
<dbReference type="EMBL" id="JACSPQ010000001">
    <property type="protein sequence ID" value="MBD8001329.1"/>
    <property type="molecule type" value="Genomic_DNA"/>
</dbReference>
<evidence type="ECO:0000256" key="1">
    <source>
        <dbReference type="SAM" id="Phobius"/>
    </source>
</evidence>
<reference evidence="2 3" key="1">
    <citation type="submission" date="2020-08" db="EMBL/GenBank/DDBJ databases">
        <title>A Genomic Blueprint of the Chicken Gut Microbiome.</title>
        <authorList>
            <person name="Gilroy R."/>
            <person name="Ravi A."/>
            <person name="Getino M."/>
            <person name="Pursley I."/>
            <person name="Horton D.L."/>
            <person name="Alikhan N.-F."/>
            <person name="Baker D."/>
            <person name="Gharbi K."/>
            <person name="Hall N."/>
            <person name="Watson M."/>
            <person name="Adriaenssens E.M."/>
            <person name="Foster-Nyarko E."/>
            <person name="Jarju S."/>
            <person name="Secka A."/>
            <person name="Antonio M."/>
            <person name="Oren A."/>
            <person name="Chaudhuri R."/>
            <person name="La Ragione R.M."/>
            <person name="Hildebrand F."/>
            <person name="Pallen M.J."/>
        </authorList>
    </citation>
    <scope>NUCLEOTIDE SEQUENCE [LARGE SCALE GENOMIC DNA]</scope>
    <source>
        <strain evidence="2 3">Sa1YUN3</strain>
    </source>
</reference>
<keyword evidence="1" id="KW-0812">Transmembrane</keyword>
<evidence type="ECO:0000313" key="3">
    <source>
        <dbReference type="Proteomes" id="UP000616346"/>
    </source>
</evidence>
<keyword evidence="3" id="KW-1185">Reference proteome</keyword>
<accession>A0ABR8V975</accession>
<organism evidence="2 3">
    <name type="scientific">Phocaeicola faecium</name>
    <dbReference type="NCBI Taxonomy" id="2762213"/>
    <lineage>
        <taxon>Bacteria</taxon>
        <taxon>Pseudomonadati</taxon>
        <taxon>Bacteroidota</taxon>
        <taxon>Bacteroidia</taxon>
        <taxon>Bacteroidales</taxon>
        <taxon>Bacteroidaceae</taxon>
        <taxon>Phocaeicola</taxon>
    </lineage>
</organism>
<gene>
    <name evidence="2" type="ORF">H9626_03735</name>
</gene>
<comment type="caution">
    <text evidence="2">The sequence shown here is derived from an EMBL/GenBank/DDBJ whole genome shotgun (WGS) entry which is preliminary data.</text>
</comment>
<dbReference type="Pfam" id="PF04304">
    <property type="entry name" value="DUF454"/>
    <property type="match status" value="1"/>
</dbReference>
<keyword evidence="1" id="KW-1133">Transmembrane helix</keyword>
<proteinExistence type="predicted"/>
<sequence length="122" mass="13995">MKYIYLSVGTLSLALGVAGIFLPVLPTTPFLLLTAALYFRSSPRAYAWLLRHKYLGEYIRSFREDRAIPLRAKIVSLTLLWLTSLHCILLLFHPWWLKALMLAVAAGITVYITSFKTRRSHE</sequence>
<dbReference type="PANTHER" id="PTHR35813:SF1">
    <property type="entry name" value="INNER MEMBRANE PROTEIN YBAN"/>
    <property type="match status" value="1"/>
</dbReference>
<protein>
    <submittedName>
        <fullName evidence="2">YbaN family protein</fullName>
    </submittedName>
</protein>
<dbReference type="PIRSF" id="PIRSF016789">
    <property type="entry name" value="DUF454"/>
    <property type="match status" value="1"/>
</dbReference>
<feature type="transmembrane region" description="Helical" evidence="1">
    <location>
        <begin position="70"/>
        <end position="91"/>
    </location>
</feature>
<dbReference type="PANTHER" id="PTHR35813">
    <property type="entry name" value="INNER MEMBRANE PROTEIN YBAN"/>
    <property type="match status" value="1"/>
</dbReference>
<name>A0ABR8V975_9BACT</name>
<feature type="transmembrane region" description="Helical" evidence="1">
    <location>
        <begin position="97"/>
        <end position="115"/>
    </location>
</feature>
<dbReference type="RefSeq" id="WP_178256962.1">
    <property type="nucleotide sequence ID" value="NZ_JACSPQ010000001.1"/>
</dbReference>
<dbReference type="InterPro" id="IPR007401">
    <property type="entry name" value="DUF454"/>
</dbReference>